<proteinExistence type="predicted"/>
<evidence type="ECO:0000313" key="5">
    <source>
        <dbReference type="Proteomes" id="UP001529421"/>
    </source>
</evidence>
<feature type="binding site" evidence="2">
    <location>
        <position position="150"/>
    </location>
    <ligand>
        <name>Zn(2+)</name>
        <dbReference type="ChEBI" id="CHEBI:29105"/>
    </ligand>
</feature>
<dbReference type="Proteomes" id="UP001529421">
    <property type="component" value="Unassembled WGS sequence"/>
</dbReference>
<dbReference type="PROSITE" id="PS50305">
    <property type="entry name" value="SIRTUIN"/>
    <property type="match status" value="1"/>
</dbReference>
<keyword evidence="2" id="KW-0479">Metal-binding</keyword>
<reference evidence="4 5" key="2">
    <citation type="submission" date="2023-06" db="EMBL/GenBank/DDBJ databases">
        <authorList>
            <person name="Zeman M."/>
            <person name="Kubasova T."/>
            <person name="Jahodarova E."/>
            <person name="Nykrynova M."/>
            <person name="Rychlik I."/>
        </authorList>
    </citation>
    <scope>NUCLEOTIDE SEQUENCE [LARGE SCALE GENOMIC DNA]</scope>
    <source>
        <strain evidence="4 5">154_Feed</strain>
    </source>
</reference>
<feature type="binding site" evidence="2">
    <location>
        <position position="204"/>
    </location>
    <ligand>
        <name>Zn(2+)</name>
        <dbReference type="ChEBI" id="CHEBI:29105"/>
    </ligand>
</feature>
<dbReference type="RefSeq" id="WP_289545050.1">
    <property type="nucleotide sequence ID" value="NZ_JAUDDZ010000006.1"/>
</dbReference>
<dbReference type="Gene3D" id="3.40.50.1220">
    <property type="entry name" value="TPP-binding domain"/>
    <property type="match status" value="1"/>
</dbReference>
<dbReference type="InterPro" id="IPR029035">
    <property type="entry name" value="DHS-like_NAD/FAD-binding_dom"/>
</dbReference>
<feature type="binding site" evidence="2">
    <location>
        <position position="154"/>
    </location>
    <ligand>
        <name>Zn(2+)</name>
        <dbReference type="ChEBI" id="CHEBI:29105"/>
    </ligand>
</feature>
<organism evidence="4 5">
    <name type="scientific">Enorma phocaeensis</name>
    <dbReference type="NCBI Taxonomy" id="1871019"/>
    <lineage>
        <taxon>Bacteria</taxon>
        <taxon>Bacillati</taxon>
        <taxon>Actinomycetota</taxon>
        <taxon>Coriobacteriia</taxon>
        <taxon>Coriobacteriales</taxon>
        <taxon>Coriobacteriaceae</taxon>
        <taxon>Enorma</taxon>
    </lineage>
</organism>
<evidence type="ECO:0000313" key="4">
    <source>
        <dbReference type="EMBL" id="MDM8274954.1"/>
    </source>
</evidence>
<name>A0ABT7V988_9ACTN</name>
<reference evidence="5" key="1">
    <citation type="submission" date="2023-06" db="EMBL/GenBank/DDBJ databases">
        <title>Identification and characterization of horizontal gene transfer across gut microbiota members of farm animals based on homology search.</title>
        <authorList>
            <person name="Zeman M."/>
            <person name="Kubasova T."/>
            <person name="Jahodarova E."/>
            <person name="Nykrynova M."/>
            <person name="Rychlik I."/>
        </authorList>
    </citation>
    <scope>NUCLEOTIDE SEQUENCE [LARGE SCALE GENOMIC DNA]</scope>
    <source>
        <strain evidence="5">154_Feed</strain>
    </source>
</reference>
<dbReference type="EMBL" id="JAUDDZ010000006">
    <property type="protein sequence ID" value="MDM8274954.1"/>
    <property type="molecule type" value="Genomic_DNA"/>
</dbReference>
<gene>
    <name evidence="4" type="ORF">QUW28_05495</name>
</gene>
<evidence type="ECO:0000256" key="2">
    <source>
        <dbReference type="PROSITE-ProRule" id="PRU00236"/>
    </source>
</evidence>
<sequence>MGMYFSGFATRTGEGCEDSVRRLARELDAADAVLVGAGAGLFTSAGLTYSGERLARYFSDFVRKYHFADMYSGGFYSFTSESERWGFWSRYIWINRYAPIPSDTYKQLYDLVKDKDYFVLTTNVDHCFQRSGFDRGRLFYTQGDYGLWQCSKPCHDATYDNESVVRSMVLAQGFSISGDGTLELSPGGLDACGRMVPERLAPRCPVCGRPMSMNLRADDTFVEDAGWHRAAARYQDFVRRHEGCRMLLLVLGVGGNTPVIIKYPFWRMTASSRKATYACVNLGESFCPREIVGQSVLLDAGITQVLRDVAREL</sequence>
<dbReference type="InterPro" id="IPR026590">
    <property type="entry name" value="Ssirtuin_cat_dom"/>
</dbReference>
<comment type="caution">
    <text evidence="4">The sequence shown here is derived from an EMBL/GenBank/DDBJ whole genome shotgun (WGS) entry which is preliminary data.</text>
</comment>
<keyword evidence="5" id="KW-1185">Reference proteome</keyword>
<feature type="binding site" evidence="2">
    <location>
        <position position="207"/>
    </location>
    <ligand>
        <name>Zn(2+)</name>
        <dbReference type="ChEBI" id="CHEBI:29105"/>
    </ligand>
</feature>
<accession>A0ABT7V988</accession>
<feature type="domain" description="Deacetylase sirtuin-type" evidence="3">
    <location>
        <begin position="13"/>
        <end position="313"/>
    </location>
</feature>
<keyword evidence="2" id="KW-0862">Zinc</keyword>
<protein>
    <submittedName>
        <fullName evidence="4">Sir2 silent information regulator family NAD-dependent deacetylase</fullName>
    </submittedName>
</protein>
<evidence type="ECO:0000259" key="3">
    <source>
        <dbReference type="PROSITE" id="PS50305"/>
    </source>
</evidence>
<evidence type="ECO:0000256" key="1">
    <source>
        <dbReference type="ARBA" id="ARBA00023027"/>
    </source>
</evidence>
<comment type="caution">
    <text evidence="2">Lacks conserved residue(s) required for the propagation of feature annotation.</text>
</comment>
<dbReference type="SUPFAM" id="SSF52467">
    <property type="entry name" value="DHS-like NAD/FAD-binding domain"/>
    <property type="match status" value="1"/>
</dbReference>
<keyword evidence="1" id="KW-0520">NAD</keyword>